<dbReference type="Gene3D" id="1.20.1270.280">
    <property type="match status" value="1"/>
</dbReference>
<evidence type="ECO:0000256" key="11">
    <source>
        <dbReference type="ARBA" id="ARBA00023017"/>
    </source>
</evidence>
<feature type="region of interest" description="Disordered" evidence="19">
    <location>
        <begin position="5091"/>
        <end position="5152"/>
    </location>
</feature>
<keyword evidence="23" id="KW-1185">Reference proteome</keyword>
<evidence type="ECO:0000313" key="22">
    <source>
        <dbReference type="EMBL" id="KAA0717029.1"/>
    </source>
</evidence>
<dbReference type="GO" id="GO:0005524">
    <property type="term" value="F:ATP binding"/>
    <property type="evidence" value="ECO:0007669"/>
    <property type="project" value="UniProtKB-KW"/>
</dbReference>
<protein>
    <submittedName>
        <fullName evidence="22">Dynein heavy chain 10, axonemal</fullName>
    </submittedName>
</protein>
<dbReference type="Pfam" id="PF12777">
    <property type="entry name" value="MT"/>
    <property type="match status" value="1"/>
</dbReference>
<feature type="transmembrane region" description="Helical" evidence="20">
    <location>
        <begin position="4639"/>
        <end position="4657"/>
    </location>
</feature>
<dbReference type="InterPro" id="IPR000276">
    <property type="entry name" value="GPCR_Rhodpsn"/>
</dbReference>
<dbReference type="Pfam" id="PF12780">
    <property type="entry name" value="AAA_8"/>
    <property type="match status" value="2"/>
</dbReference>
<dbReference type="FunFam" id="3.20.180.20:FF:000001">
    <property type="entry name" value="Dynein axonemal heavy chain 5"/>
    <property type="match status" value="1"/>
</dbReference>
<dbReference type="Gene3D" id="1.10.472.130">
    <property type="match status" value="1"/>
</dbReference>
<dbReference type="InterPro" id="IPR041228">
    <property type="entry name" value="Dynein_C"/>
</dbReference>
<dbReference type="InterPro" id="IPR004273">
    <property type="entry name" value="Dynein_heavy_D6_P-loop"/>
</dbReference>
<evidence type="ECO:0000256" key="16">
    <source>
        <dbReference type="ARBA" id="ARBA00023212"/>
    </source>
</evidence>
<dbReference type="FunFam" id="1.20.140.100:FF:000013">
    <property type="entry name" value="Dynein heavy chain 10, axonemal"/>
    <property type="match status" value="1"/>
</dbReference>
<dbReference type="Pfam" id="PF08393">
    <property type="entry name" value="DHC_N2"/>
    <property type="match status" value="1"/>
</dbReference>
<evidence type="ECO:0000259" key="21">
    <source>
        <dbReference type="PROSITE" id="PS50262"/>
    </source>
</evidence>
<dbReference type="InterPro" id="IPR041466">
    <property type="entry name" value="Dynein_AAA5_ext"/>
</dbReference>
<evidence type="ECO:0000256" key="4">
    <source>
        <dbReference type="ARBA" id="ARBA00022490"/>
    </source>
</evidence>
<keyword evidence="9" id="KW-0067">ATP-binding</keyword>
<dbReference type="Pfam" id="PF25007">
    <property type="entry name" value="DYH2-5-8_CC"/>
    <property type="match status" value="1"/>
</dbReference>
<dbReference type="Gene3D" id="1.20.920.20">
    <property type="match status" value="1"/>
</dbReference>
<dbReference type="FunFam" id="3.40.50.300:FF:000153">
    <property type="entry name" value="Dynein axonemal heavy chain 1"/>
    <property type="match status" value="1"/>
</dbReference>
<evidence type="ECO:0000256" key="1">
    <source>
        <dbReference type="ARBA" id="ARBA00004370"/>
    </source>
</evidence>
<dbReference type="InterPro" id="IPR042222">
    <property type="entry name" value="Dynein_2_N"/>
</dbReference>
<dbReference type="GO" id="GO:0008569">
    <property type="term" value="F:minus-end-directed microtubule motor activity"/>
    <property type="evidence" value="ECO:0007669"/>
    <property type="project" value="InterPro"/>
</dbReference>
<dbReference type="Gene3D" id="1.20.58.1120">
    <property type="match status" value="1"/>
</dbReference>
<dbReference type="Gene3D" id="3.40.50.300">
    <property type="entry name" value="P-loop containing nucleotide triphosphate hydrolases"/>
    <property type="match status" value="5"/>
</dbReference>
<dbReference type="Pfam" id="PF08385">
    <property type="entry name" value="DHC_N1"/>
    <property type="match status" value="1"/>
</dbReference>
<dbReference type="EMBL" id="SOYY01000009">
    <property type="protein sequence ID" value="KAA0717029.1"/>
    <property type="molecule type" value="Genomic_DNA"/>
</dbReference>
<evidence type="ECO:0000256" key="17">
    <source>
        <dbReference type="ARBA" id="ARBA00023273"/>
    </source>
</evidence>
<keyword evidence="10 20" id="KW-1133">Transmembrane helix</keyword>
<dbReference type="Pfam" id="PF00001">
    <property type="entry name" value="7tm_1"/>
    <property type="match status" value="1"/>
</dbReference>
<dbReference type="Pfam" id="PF03028">
    <property type="entry name" value="Dynein_heavy"/>
    <property type="match status" value="1"/>
</dbReference>
<feature type="coiled-coil region" evidence="18">
    <location>
        <begin position="3309"/>
        <end position="3399"/>
    </location>
</feature>
<evidence type="ECO:0000256" key="3">
    <source>
        <dbReference type="ARBA" id="ARBA00008887"/>
    </source>
</evidence>
<comment type="caution">
    <text evidence="22">The sequence shown here is derived from an EMBL/GenBank/DDBJ whole genome shotgun (WGS) entry which is preliminary data.</text>
</comment>
<dbReference type="Proteomes" id="UP000324632">
    <property type="component" value="Chromosome 9"/>
</dbReference>
<feature type="region of interest" description="Disordered" evidence="19">
    <location>
        <begin position="5016"/>
        <end position="5035"/>
    </location>
</feature>
<dbReference type="GO" id="GO:0030286">
    <property type="term" value="C:dynein complex"/>
    <property type="evidence" value="ECO:0007669"/>
    <property type="project" value="UniProtKB-KW"/>
</dbReference>
<keyword evidence="14 20" id="KW-0472">Membrane</keyword>
<evidence type="ECO:0000256" key="15">
    <source>
        <dbReference type="ARBA" id="ARBA00023175"/>
    </source>
</evidence>
<dbReference type="Gene3D" id="1.10.287.2620">
    <property type="match status" value="1"/>
</dbReference>
<keyword evidence="5 20" id="KW-0812">Transmembrane</keyword>
<evidence type="ECO:0000256" key="20">
    <source>
        <dbReference type="SAM" id="Phobius"/>
    </source>
</evidence>
<dbReference type="InterPro" id="IPR003593">
    <property type="entry name" value="AAA+_ATPase"/>
</dbReference>
<keyword evidence="13" id="KW-0969">Cilium</keyword>
<sequence>MALHDSRVQWIKTVVGVTFDLPHLGCFEELLARGDGEDEQKILHFLNEVTKEEETSVLLFFKNIREVEVEVHEETISEPTDLNEANHLMPELVEFGRMSGHPLKILRGLLNHIYIPLLSVHQLSLTDGYNGAAGIQDNDTMGKMIADEEQQLPESRRAFEVRDELLSGTYKFLGVLDKTLQQLEGEFKLHIPDLDLEGEVEGILSSLVMVEKLEQCVMNWQTQITIVLEEQKGKKPQGNGPLAEIDFWRERSAVLSCVNEQLKLSVVKKIVDVMIRADSFTVQELEKTIAELSKYYEESANNVLFLRTLERQFKNLVTGVDFKVVLDTIPEIMNGLRLIWILSRHYNSDERMASLMECIAWELSERVARVVNLRVLFKDQRVVSKAKAQGGKQILDLWKSCYFEVRARIEGSDLCSRWEFDRKKLFEKTDYMASICQDLFNVLQTLDEFYIIFGHELKAVTGDPKRIDDVLRRVDSLVTPFEELTFDHFDIRKMGSWKMMMQEFKTEVQAIEGEAINFIDQSFKSLRSASAAFDLLLKFKHIRSRDAINNQLMKKFNDILAQYDKEVDFISDLFVKQKDNPPLIKNQPPVAGSIYWERSLMDRITTPIQRFMEMKEMMESEEGKAVKAKYAEVANHMRDYEMQRYLHWKAETEKSLPLLLKKTVLLMVNSDGVVCADFTKPDTAAQGTVRNVEKDVRFIVNFPFELKQIISESTYLDQLDFAISELAQNVALQEEQFLRYINGLRTLVKHYHSLMDSLNDAEFSLMAEQVQELRQVLHYGCKRLNWNFLSIPEFIQRGNQAISKFESLMNQIQKNEKDIEDKLKAIESANLFKFPAQVNTGHLPGIKEFFDFIELERTKVVNLLVNKHAAISPLLTKMESLIMGTNTGKAQHMVLFYTYWEHKIFDSLTKMVLKNIQAFNTALMGTTPLFQIDTILAAPQIALHPKSSEVYKLIKQCVGDCVESTKRFVRWMHGSCIQCPPQQVDGEDKPFIYTFYSEVCQVPQINEQATAVTQSMQRLLNGVSVYLKYWMSYRSLWNPDKAIILEKFAAKRPSCVMYDEKFQFYTKVSQEVARQPSVMNEHIIRLNLEPLARAVQENAQAWVNSLGRLLNDSAREELFNLRNELVKLSENLKKSPNTLEELKFVLGTITDIRDMSLSVEMRFVDIQERYRTLSMYNVEVIEEELQLSANLGNMWSGLFIESRQVDRSLGKVKRTFSEITLKQTEEYKQELSIFAESFNMHGPGAVGDDLEKGKSLRLMIMETYEKELAKVEASRQELAKAEKLFDLPITMYPELLNVQKEMKGLRQIYEISNAQKTAKQEWSQTLWVNLNIEVLQEGIEGFIKSLRKLSKEVRALPVSFFLEGRLKEFKESLPLLLDLKNKALRNRHWKNLMERTGTSFEMNPGTFTLENMFSMELQKYGNVISDIVNSAVKELGIEKGVKEVEETWENMKFNVQRYIKGTHEHGFILGAVDDILQHLDDDAMNLQSMAGSHFVGPFLETVQQWEKNLSLISEIIEVWMLVQQKWMYLESIFIGGDIRSQLPEEAKKFDNIDKMFKKIMTDTVKDPGIKRCCLVPNRLTDLQNLSDGLERCQKSLNDYLDSKRNAFPRFFFISDDELLSILGSSEATCVQEHMIKMYDNIAALRFDTGMNGEMVANALVSAEGEVMELKQPVPAEGRVEDWMTGVLLEMRRTNRLITKEAIYFYSHQKTRVDWMLDYQGMVVLAVNQVWWTWEVEDVFKRINHGEKQAMKLYATKMHQQINDLVRRITQPLKKNDRRKLNTVLIIDVHARDIVDAFVRDSITDAREFEWESQLRFYWVKEPDELFVRQCSAQFSYGYEYMGLNGRLVITPLTDRIYLTLTQALSMFLGGAPAGPAGTGKTESTKDLAKALGLLCVVTNCGEGMDYMAVGKILSGLAQCGAWGCFDEFNRIDASVLSVISSQIQTIRNALMLHLKRFHFEGQEISLDNRIGIFITMNPGYAGRTELPESVKALFRPVVVIVPDLQQICEIMLFSEGFLMAKVLAKKMTVLYKLAREQLSKQSHYDFGLRALKSVLVMAGELKRDSPDLSEDVVLMRALRDMNLPKFVFEDVPLFLGLISDLFPGLDCPRVRYPSLDDAVEATLQENKYIMLPDQVDKVVQMYETMMTRHTTMVVGPTGGGKSVVINTLCQSQTRLGLLTKLYTLNPKAMSVIELYGILDTVTRDWTDGILSNIFRDINKPTDKKERRYILFDGDVDALWVENMNSVMDDNKLLTLANGERIRLQNHCALLFEVGDLHHASPATVSRCGMVFVDPKNLRYAPYWGKWVNSRHSKEQFDLSKLFGKYVPSAIDMIVDGIVDGKQTEKLKTVIPQTDLNMVMQLTVMLDSLLENEDLSSEELECYFLEALYCSLGASLLDEGRQKFDDFIKKLSSLNSVHDEKVLAGPGEIPVYLPTLFDFHFDGSKKKWVPWSSMVSKYVHNPDMKFIDVLGKTAFFFRPVQFFHSIFLISGLHTVYMYCTFCFLPVPTVDTTRANWLLEQMVKVKRPVVLVGESGTSKTATIQNFLNNLNTDTTIMMAINFSSRTTSMDLQRTLEASVEKRTKDTYGPPMGKRLLVFMDDLNMPRVDEYGTQQPIALLKLLLDRGGMYDRGKELNYKIIKDLGFIAAMGKAGGGRNEVDPRFISLFSVFNIPFPKEESLHLIYASILKGHTKPFEECIKSICDKLTFCTLELYKTIIKDLPPTPSKFHYIFNLRDLSRVYNGLTLTSPERFFTVNQFVRVWRNECLRVFHDRLINETDKVLVQGHIKKLIEEHFTSDLDSAMRDPILFGDYRTALKSEPRVYEDVLDYDASKALFQEILEEYNESKTRMNLVLFDDALEHLTVIHRIIRMDRGHALLVGVGGSGKQSLTKLAAFTAGYEVFEIVLSRGYSETNFREDLKTLYLKLGIENKKMVFLFTDAHVSEEGFLELINNMLTSGMIPALFPDDEKESVLNQLRDEAMKMGSGPSKESVWQYFVNKSANNLHIVLAMSPVGDTLRTRCRNFPGESPMIQECNAEAVIEHVCMVHSSVGEYSKLFLQTLRRSNYVTPKNFLDFISTYSTLMEDKDKYILAQCKRLEGGLDKLKEATEQLAELNIKLADQKVVLAEKTSACEILLQEICSNTGVAEEKKALAEEKAKEIEEQNKVLVVEKKDAESSLAEALPALEAARIALQDLDKSDVTEIRSFAKPPKQVQVVCECILVIRSYKEINWKTARGMMSEANFLRSLMEMDCDLINFSQIKSVKAYLRNLNTSLEEMQAISKAGSGMLRFVVAVMGYCDVARDIKPKREKVARLERNFFQSKRELERIQGELGAIQKELGALGDKYEAAMTEKQLLQEEAEVMERRLIAADKLITGLGSENDRWTKDLDELKQRRVRLLGDCLICSAFLSYEGAFSWDFRYEMVYEVWQKDVLERRIPLSQPFRIENLLTDEVEISRWGSEGLPPDELSVQNGILTTRASRFPLCIDPQQQALNWIKKKEEKNNLKISSFNDPDFLKGLELAIKYGFPFLFQDVDEYIDPVIDNVLEKNVKGAEGRQVVVLGDKEVDYDPNFKLYLNTKLANPKFSPAVFGKAMVINYTVTLKGLEDQLLSVIVGFERKELEEQRERLIQETSENKRLLKDLEDSLLRELATSTGNMLDNVELIYTLEETKSKAGEVFEKLKLAEKTSFDIDTLRDGYRPAAKRGAVLFFVLAEMALVNSMYQYSLASFLEVFDLSLSKSLPHAILSNRLKNIMDTLTQNVYNYGCTGLFERHKLLFSFNMTIKIEQAEGRAPQDELEFFLKGNLSLEKSQRKKPCTWLPDQGWEDIVRLMELFPNEFGTLADDIEKNLEEWKTWYNLDGPEQAAFPMKYKDNLTLFQKLLLIRCFRLDRVYRAVSDYVTLAMGEKFVQPPVISFEAIFEQSSPNSPIVFILSPGSEPANDLMKLAKRTDFGTNRLKFLAMGQGQEKLLDTAVARGQWLMLQNCHLLVKWLKDLEKALERIGKPHPDFRLWLTTEPIKDFPIGILQKSLKVVTEPPNGLKLNMRSTYFKIPHDKLMGCAHPAFRSLVYVLAFFHAVVQERRKYGKIGWNVPYDFNESDFLVMYGGRAIDSFDRRILTVYMDEYLGEFIFDAFQPFHFFYDKNVDYKIPPDGPKRVYVGDSGGGISRDEYISQVARDIQSKLPEVFDLDVIRKKFGLEISPTSVVLLQELERFNKLTVRMCRSLAELQRALAGEVGMSSELDEVARALFNGQIPGIWRKIAPDTLKSLGNWMIHFKRRYEQYILWVEEGEPNVMWLSGLHIPESYLTALVQATCRKNGWPLDHSTLYTEVTQYRSEDEIKVKPGQGCFVSGLHLEGADWDIEKGCLVRSKPRVLVAQLPILRIIPIEARRLKLQASSSSIVGGFFLFWDEIKNPGMKLLDVRQSKKKTHIGVKKKLWKKNCQKNKLKVKKKHKVNGRKRDLLLHLSSCQHRSAVLTIQFIRVLPFPKLWECGKIFHYVGYAPDMKLFLTTFLSPLLNNYPGKARDTAARRSRACADVTFTCKHKRERAYVREVQVFVCSLHLGDECYINGGYYAGFGDRLKLIYGVIPAALKDAGHEPHAEETSGSIRTLSSGMRFAAHCKPKDIPDTVKIYIAEKFQHTSSLQTILFGLIVVLILHIHINNCEMTMENLNVSNSSAFTSADVLTTSTVLGVCCALGVPGNVAVLVMLVKHLKEGSFTPKLMISLAVSDLLSLIFLPVWIYALLNGWSFGQGLCKFFSYVVYWSLYSSVFCVTLMSVQRYLQVLYSQRWAKLGRRGENALICGIWTLSGISGSYALIYRTAGQIKKKMHCYPAFKNHQEKNAIILMETVVLFFVPLTCLVCFYIRLHKRISQSSSFNSHRLTKLAHSLYDQQHRPNSSAKEFRCKQRFNWGSFLYEQLHEPVSLCLLSPNTTMQSMGTAVSKKKNLRNDAISSVAAKVRAARAFGDCLSHMNLENRNGSDHLLSNTFIGQDTDSPDISRLNNNDSLEAYSHHTLIVEPSQEELQPSSQSALLATTSKRRLSVERSLSSEDKKHHRCIENSLKPARVYTITREGDMLGGQGSEESLELEVLKRTTEPQRANGPRGSHHRGSHHGGNSSHTHQHHCGHAPPTQPLQSSGSAHNIRDWGSSRSRSREDCTPDCVACIRPHCQSQRSLDLETSPHDGGKHHRKLERMYSEDRVSSEDRVWLLSVTGWSILVSEVIKRMCSDGRKELSGALPKCIHHDYVEPGNDLTRSASLRHIALLPHGDCGANVLFPKPAHPRQQTRYWKCGMCFALFRCTLCCQATLTSENFMS</sequence>
<evidence type="ECO:0000256" key="6">
    <source>
        <dbReference type="ARBA" id="ARBA00022701"/>
    </source>
</evidence>
<dbReference type="InterPro" id="IPR013594">
    <property type="entry name" value="Dynein_heavy_tail"/>
</dbReference>
<organism evidence="22 23">
    <name type="scientific">Triplophysa tibetana</name>
    <dbReference type="NCBI Taxonomy" id="1572043"/>
    <lineage>
        <taxon>Eukaryota</taxon>
        <taxon>Metazoa</taxon>
        <taxon>Chordata</taxon>
        <taxon>Craniata</taxon>
        <taxon>Vertebrata</taxon>
        <taxon>Euteleostomi</taxon>
        <taxon>Actinopterygii</taxon>
        <taxon>Neopterygii</taxon>
        <taxon>Teleostei</taxon>
        <taxon>Ostariophysi</taxon>
        <taxon>Cypriniformes</taxon>
        <taxon>Nemacheilidae</taxon>
        <taxon>Triplophysa</taxon>
    </lineage>
</organism>
<dbReference type="InterPro" id="IPR041658">
    <property type="entry name" value="AAA_lid_11"/>
</dbReference>
<dbReference type="SUPFAM" id="SSF81321">
    <property type="entry name" value="Family A G protein-coupled receptor-like"/>
    <property type="match status" value="1"/>
</dbReference>
<dbReference type="Gene3D" id="3.20.180.20">
    <property type="entry name" value="Dynein heavy chain, N-terminal domain 2"/>
    <property type="match status" value="1"/>
</dbReference>
<dbReference type="Gene3D" id="1.20.920.30">
    <property type="match status" value="1"/>
</dbReference>
<dbReference type="FunFam" id="1.20.58.1120:FF:000008">
    <property type="entry name" value="Dynein heavy chain 10, axonemal"/>
    <property type="match status" value="1"/>
</dbReference>
<feature type="coiled-coil region" evidence="18">
    <location>
        <begin position="802"/>
        <end position="829"/>
    </location>
</feature>
<dbReference type="InterPro" id="IPR043160">
    <property type="entry name" value="Dynein_C_barrel"/>
</dbReference>
<feature type="transmembrane region" description="Helical" evidence="20">
    <location>
        <begin position="4795"/>
        <end position="4815"/>
    </location>
</feature>
<proteinExistence type="inferred from homology"/>
<dbReference type="FunFam" id="1.20.920.20:FF:000008">
    <property type="entry name" value="Dynein heavy chain 10, axonemal"/>
    <property type="match status" value="1"/>
</dbReference>
<feature type="transmembrane region" description="Helical" evidence="20">
    <location>
        <begin position="4839"/>
        <end position="4861"/>
    </location>
</feature>
<dbReference type="InterPro" id="IPR042228">
    <property type="entry name" value="Dynein_linker_3"/>
</dbReference>
<dbReference type="FunFam" id="3.40.50.300:FF:002141">
    <property type="entry name" value="Dynein heavy chain"/>
    <property type="match status" value="1"/>
</dbReference>
<dbReference type="InterPro" id="IPR043157">
    <property type="entry name" value="Dynein_AAA1S"/>
</dbReference>
<feature type="compositionally biased region" description="Low complexity" evidence="19">
    <location>
        <begin position="5016"/>
        <end position="5030"/>
    </location>
</feature>
<dbReference type="Gene3D" id="6.10.140.1060">
    <property type="match status" value="1"/>
</dbReference>
<dbReference type="Pfam" id="PF18199">
    <property type="entry name" value="Dynein_C"/>
    <property type="match status" value="1"/>
</dbReference>
<dbReference type="GO" id="GO:0005874">
    <property type="term" value="C:microtubule"/>
    <property type="evidence" value="ECO:0007669"/>
    <property type="project" value="UniProtKB-KW"/>
</dbReference>
<feature type="transmembrane region" description="Helical" evidence="20">
    <location>
        <begin position="4718"/>
        <end position="4741"/>
    </location>
</feature>
<dbReference type="FunFam" id="1.20.920.30:FF:000007">
    <property type="entry name" value="Dynein axonemal heavy chain 10"/>
    <property type="match status" value="1"/>
</dbReference>
<dbReference type="Gene3D" id="1.10.8.710">
    <property type="match status" value="1"/>
</dbReference>
<dbReference type="FunFam" id="1.20.1270.280:FF:000005">
    <property type="entry name" value="Dynein axonemal heavy chain 10"/>
    <property type="match status" value="1"/>
</dbReference>
<dbReference type="Pfam" id="PF12774">
    <property type="entry name" value="AAA_6"/>
    <property type="match status" value="1"/>
</dbReference>
<dbReference type="InterPro" id="IPR026983">
    <property type="entry name" value="DHC"/>
</dbReference>
<keyword evidence="4" id="KW-0963">Cytoplasm</keyword>
<dbReference type="InterPro" id="IPR027417">
    <property type="entry name" value="P-loop_NTPase"/>
</dbReference>
<dbReference type="Pfam" id="PF12781">
    <property type="entry name" value="AAA_9"/>
    <property type="match status" value="1"/>
</dbReference>
<evidence type="ECO:0000313" key="23">
    <source>
        <dbReference type="Proteomes" id="UP000324632"/>
    </source>
</evidence>
<dbReference type="FunFam" id="1.10.8.1220:FF:000001">
    <property type="entry name" value="Dynein axonemal heavy chain 5"/>
    <property type="match status" value="1"/>
</dbReference>
<keyword evidence="8" id="KW-0547">Nucleotide-binding</keyword>
<dbReference type="InterPro" id="IPR013602">
    <property type="entry name" value="Dynein_heavy_linker"/>
</dbReference>
<dbReference type="InterPro" id="IPR056759">
    <property type="entry name" value="DYH2-5-8_CC"/>
</dbReference>
<accession>A0A5A9P7N6</accession>
<dbReference type="Pfam" id="PF22597">
    <property type="entry name" value="DYN_lid"/>
    <property type="match status" value="1"/>
</dbReference>
<dbReference type="InterPro" id="IPR017452">
    <property type="entry name" value="GPCR_Rhodpsn_7TM"/>
</dbReference>
<name>A0A5A9P7N6_9TELE</name>
<keyword evidence="11" id="KW-0243">Dynein</keyword>
<dbReference type="Pfam" id="PF12775">
    <property type="entry name" value="AAA_7"/>
    <property type="match status" value="1"/>
</dbReference>
<evidence type="ECO:0000256" key="7">
    <source>
        <dbReference type="ARBA" id="ARBA00022737"/>
    </source>
</evidence>
<dbReference type="Pfam" id="PF17852">
    <property type="entry name" value="Dynein_AAA_lid"/>
    <property type="match status" value="1"/>
</dbReference>
<dbReference type="FunFam" id="3.40.50.300:FF:000049">
    <property type="entry name" value="Dynein, axonemal, heavy chain 5"/>
    <property type="match status" value="1"/>
</dbReference>
<evidence type="ECO:0000256" key="9">
    <source>
        <dbReference type="ARBA" id="ARBA00022840"/>
    </source>
</evidence>
<reference evidence="22 23" key="1">
    <citation type="journal article" date="2019" name="Mol. Ecol. Resour.">
        <title>Chromosome-level genome assembly of Triplophysa tibetana, a fish adapted to the harsh high-altitude environment of the Tibetan Plateau.</title>
        <authorList>
            <person name="Yang X."/>
            <person name="Liu H."/>
            <person name="Ma Z."/>
            <person name="Zou Y."/>
            <person name="Zou M."/>
            <person name="Mao Y."/>
            <person name="Li X."/>
            <person name="Wang H."/>
            <person name="Chen T."/>
            <person name="Wang W."/>
            <person name="Yang R."/>
        </authorList>
    </citation>
    <scope>NUCLEOTIDE SEQUENCE [LARGE SCALE GENOMIC DNA]</scope>
    <source>
        <strain evidence="22">TTIB1903HZAU</strain>
        <tissue evidence="22">Muscle</tissue>
    </source>
</reference>
<dbReference type="Gene3D" id="1.10.8.720">
    <property type="entry name" value="Region D6 of dynein motor"/>
    <property type="match status" value="1"/>
</dbReference>
<dbReference type="InterPro" id="IPR024743">
    <property type="entry name" value="Dynein_HC_stalk"/>
</dbReference>
<dbReference type="InterPro" id="IPR035706">
    <property type="entry name" value="AAA_9"/>
</dbReference>
<dbReference type="GO" id="GO:0005930">
    <property type="term" value="C:axoneme"/>
    <property type="evidence" value="ECO:0007669"/>
    <property type="project" value="UniProtKB-SubCell"/>
</dbReference>
<dbReference type="InterPro" id="IPR042219">
    <property type="entry name" value="AAA_lid_11_sf"/>
</dbReference>
<feature type="transmembrane region" description="Helical" evidence="20">
    <location>
        <begin position="4753"/>
        <end position="4774"/>
    </location>
</feature>
<dbReference type="PANTHER" id="PTHR22878">
    <property type="entry name" value="DYNEIN HEAVY CHAIN 6, AXONEMAL-LIKE-RELATED"/>
    <property type="match status" value="1"/>
</dbReference>
<feature type="coiled-coil region" evidence="18">
    <location>
        <begin position="3092"/>
        <end position="3175"/>
    </location>
</feature>
<dbReference type="InterPro" id="IPR024317">
    <property type="entry name" value="Dynein_heavy_chain_D4_dom"/>
</dbReference>
<keyword evidence="7" id="KW-0677">Repeat</keyword>
<dbReference type="Gene3D" id="1.10.8.1220">
    <property type="match status" value="1"/>
</dbReference>
<comment type="subcellular location">
    <subcellularLocation>
        <location evidence="2">Cytoplasm</location>
        <location evidence="2">Cytoskeleton</location>
        <location evidence="2">Cilium axoneme</location>
    </subcellularLocation>
    <subcellularLocation>
        <location evidence="1">Membrane</location>
    </subcellularLocation>
</comment>
<keyword evidence="12 18" id="KW-0175">Coiled coil</keyword>
<evidence type="ECO:0000256" key="5">
    <source>
        <dbReference type="ARBA" id="ARBA00022692"/>
    </source>
</evidence>
<evidence type="ECO:0000256" key="10">
    <source>
        <dbReference type="ARBA" id="ARBA00022989"/>
    </source>
</evidence>
<evidence type="ECO:0000256" key="8">
    <source>
        <dbReference type="ARBA" id="ARBA00022741"/>
    </source>
</evidence>
<feature type="transmembrane region" description="Helical" evidence="20">
    <location>
        <begin position="4686"/>
        <end position="4706"/>
    </location>
</feature>
<dbReference type="Gene3D" id="1.20.1070.10">
    <property type="entry name" value="Rhodopsin 7-helix transmembrane proteins"/>
    <property type="match status" value="1"/>
</dbReference>
<dbReference type="FunFam" id="3.40.50.300:FF:001855">
    <property type="entry name" value="Dynein axonemal heavy chain 10"/>
    <property type="match status" value="1"/>
</dbReference>
<dbReference type="SMART" id="SM00382">
    <property type="entry name" value="AAA"/>
    <property type="match status" value="4"/>
</dbReference>
<dbReference type="FunFam" id="3.40.50.300:FF:000063">
    <property type="entry name" value="dynein heavy chain 6, axonemal"/>
    <property type="match status" value="1"/>
</dbReference>
<evidence type="ECO:0000256" key="12">
    <source>
        <dbReference type="ARBA" id="ARBA00023054"/>
    </source>
</evidence>
<dbReference type="Pfam" id="PF18198">
    <property type="entry name" value="AAA_lid_11"/>
    <property type="match status" value="1"/>
</dbReference>
<dbReference type="GO" id="GO:0051959">
    <property type="term" value="F:dynein light intermediate chain binding"/>
    <property type="evidence" value="ECO:0007669"/>
    <property type="project" value="InterPro"/>
</dbReference>
<dbReference type="CDD" id="cd00637">
    <property type="entry name" value="7tm_classA_rhodopsin-like"/>
    <property type="match status" value="1"/>
</dbReference>
<dbReference type="GO" id="GO:0097729">
    <property type="term" value="C:9+2 motile cilium"/>
    <property type="evidence" value="ECO:0007669"/>
    <property type="project" value="UniProtKB-ARBA"/>
</dbReference>
<dbReference type="InterPro" id="IPR035699">
    <property type="entry name" value="AAA_6"/>
</dbReference>
<evidence type="ECO:0000256" key="13">
    <source>
        <dbReference type="ARBA" id="ARBA00023069"/>
    </source>
</evidence>
<keyword evidence="6" id="KW-0493">Microtubule</keyword>
<dbReference type="Gene3D" id="1.20.140.100">
    <property type="entry name" value="Dynein heavy chain, N-terminal domain 2"/>
    <property type="match status" value="1"/>
</dbReference>
<dbReference type="InterPro" id="IPR054354">
    <property type="entry name" value="DYNC2H1-like_lid"/>
</dbReference>
<dbReference type="FunFam" id="1.10.472.130:FF:000010">
    <property type="entry name" value="Dynein axonemal heavy chain 10"/>
    <property type="match status" value="1"/>
</dbReference>
<dbReference type="SUPFAM" id="SSF52540">
    <property type="entry name" value="P-loop containing nucleoside triphosphate hydrolases"/>
    <property type="match status" value="4"/>
</dbReference>
<dbReference type="Gene3D" id="3.10.490.20">
    <property type="match status" value="1"/>
</dbReference>
<comment type="similarity">
    <text evidence="3">Belongs to the dynein heavy chain family.</text>
</comment>
<feature type="domain" description="G-protein coupled receptors family 1 profile" evidence="21">
    <location>
        <begin position="4697"/>
        <end position="4881"/>
    </location>
</feature>
<dbReference type="GO" id="GO:0016020">
    <property type="term" value="C:membrane"/>
    <property type="evidence" value="ECO:0007669"/>
    <property type="project" value="UniProtKB-SubCell"/>
</dbReference>
<dbReference type="GO" id="GO:0045505">
    <property type="term" value="F:dynein intermediate chain binding"/>
    <property type="evidence" value="ECO:0007669"/>
    <property type="project" value="InterPro"/>
</dbReference>
<keyword evidence="16" id="KW-0206">Cytoskeleton</keyword>
<evidence type="ECO:0000256" key="18">
    <source>
        <dbReference type="SAM" id="Coils"/>
    </source>
</evidence>
<gene>
    <name evidence="22" type="ORF">E1301_Tti009879</name>
</gene>
<dbReference type="PRINTS" id="PR00237">
    <property type="entry name" value="GPCRRHODOPSN"/>
</dbReference>
<keyword evidence="15" id="KW-0505">Motor protein</keyword>
<dbReference type="FunFam" id="1.10.8.710:FF:000002">
    <property type="entry name" value="dynein heavy chain 17, axonemal"/>
    <property type="match status" value="1"/>
</dbReference>
<dbReference type="PANTHER" id="PTHR22878:SF63">
    <property type="entry name" value="DYNEIN AXONEMAL HEAVY CHAIN 10"/>
    <property type="match status" value="1"/>
</dbReference>
<dbReference type="FunFam" id="1.10.287.2620:FF:000001">
    <property type="entry name" value="Cytoplasmic dynein heavy chain 1"/>
    <property type="match status" value="1"/>
</dbReference>
<dbReference type="GO" id="GO:0007018">
    <property type="term" value="P:microtubule-based movement"/>
    <property type="evidence" value="ECO:0007669"/>
    <property type="project" value="InterPro"/>
</dbReference>
<dbReference type="GO" id="GO:0004930">
    <property type="term" value="F:G protein-coupled receptor activity"/>
    <property type="evidence" value="ECO:0007669"/>
    <property type="project" value="InterPro"/>
</dbReference>
<evidence type="ECO:0000256" key="14">
    <source>
        <dbReference type="ARBA" id="ARBA00023136"/>
    </source>
</evidence>
<evidence type="ECO:0000256" key="19">
    <source>
        <dbReference type="SAM" id="MobiDB-lite"/>
    </source>
</evidence>
<keyword evidence="17" id="KW-0966">Cell projection</keyword>
<evidence type="ECO:0000256" key="2">
    <source>
        <dbReference type="ARBA" id="ARBA00004430"/>
    </source>
</evidence>
<dbReference type="PROSITE" id="PS50262">
    <property type="entry name" value="G_PROTEIN_RECEP_F1_2"/>
    <property type="match status" value="1"/>
</dbReference>